<name>A0AAJ1ILT9_9SPIO</name>
<accession>A0AAJ1ILT9</accession>
<evidence type="ECO:0000256" key="3">
    <source>
        <dbReference type="PROSITE-ProRule" id="PRU00493"/>
    </source>
</evidence>
<dbReference type="Pfam" id="PF02901">
    <property type="entry name" value="PFL-like"/>
    <property type="match status" value="1"/>
</dbReference>
<evidence type="ECO:0000256" key="1">
    <source>
        <dbReference type="ARBA" id="ARBA00022818"/>
    </source>
</evidence>
<dbReference type="PROSITE" id="PS51554">
    <property type="entry name" value="PFL"/>
    <property type="match status" value="1"/>
</dbReference>
<protein>
    <submittedName>
        <fullName evidence="6">Pyruvate formate lyase family protein</fullName>
    </submittedName>
</protein>
<dbReference type="Pfam" id="PF01228">
    <property type="entry name" value="Gly_radical"/>
    <property type="match status" value="1"/>
</dbReference>
<organism evidence="6 7">
    <name type="scientific">Candidatus Thalassospirochaeta sargassi</name>
    <dbReference type="NCBI Taxonomy" id="3119039"/>
    <lineage>
        <taxon>Bacteria</taxon>
        <taxon>Pseudomonadati</taxon>
        <taxon>Spirochaetota</taxon>
        <taxon>Spirochaetia</taxon>
        <taxon>Spirochaetales</taxon>
        <taxon>Spirochaetaceae</taxon>
        <taxon>Candidatus Thalassospirochaeta</taxon>
    </lineage>
</organism>
<keyword evidence="1 3" id="KW-0556">Organic radical</keyword>
<dbReference type="PANTHER" id="PTHR43641:SF2">
    <property type="entry name" value="DEHYDRATASE YBIW-RELATED"/>
    <property type="match status" value="1"/>
</dbReference>
<gene>
    <name evidence="6" type="ORF">PQJ61_17045</name>
</gene>
<feature type="domain" description="PFL" evidence="5">
    <location>
        <begin position="3"/>
        <end position="608"/>
    </location>
</feature>
<comment type="caution">
    <text evidence="6">The sequence shown here is derived from an EMBL/GenBank/DDBJ whole genome shotgun (WGS) entry which is preliminary data.</text>
</comment>
<evidence type="ECO:0000259" key="4">
    <source>
        <dbReference type="PROSITE" id="PS51149"/>
    </source>
</evidence>
<dbReference type="Proteomes" id="UP001221217">
    <property type="component" value="Unassembled WGS sequence"/>
</dbReference>
<evidence type="ECO:0000256" key="2">
    <source>
        <dbReference type="ARBA" id="ARBA00023239"/>
    </source>
</evidence>
<dbReference type="EMBL" id="JAQQAL010000049">
    <property type="protein sequence ID" value="MDC7228471.1"/>
    <property type="molecule type" value="Genomic_DNA"/>
</dbReference>
<feature type="domain" description="Glycine radical" evidence="4">
    <location>
        <begin position="615"/>
        <end position="736"/>
    </location>
</feature>
<proteinExistence type="predicted"/>
<keyword evidence="6" id="KW-0670">Pyruvate</keyword>
<dbReference type="SUPFAM" id="SSF51998">
    <property type="entry name" value="PFL-like glycyl radical enzymes"/>
    <property type="match status" value="1"/>
</dbReference>
<dbReference type="InterPro" id="IPR001150">
    <property type="entry name" value="Gly_radical"/>
</dbReference>
<sequence length="736" mass="82194">MNERINSLREKALNCAHEQYRIRKYMSILTDENRNLPVIERKALGFIKMLEQMPKFILEGELIVGARTLFAPRPGENTEGGLSAESRLSKNLDFSPDAETLAVENPGFEFYPSYLTEEEKARGAKVGIAEGYVTSHCAAGFANILSKGFNGLKKEAQTSLAGFEPETENAAFLRSVLMIIDAIQVFIEEYAALAESEALKCKEERRAELEHTAVVCRNIKEKPAADFQEALQLTWFTHLFMLMENYNLMSLGRPDQYLYSFYKSDIESGKLNPERALELLSCFFIKLNDGSDLHTDNGLNIIISGLKPDGTDGTNELSWLFIETYEQVKLVDPQINIRWHKNTHPDFMRRAMQIRGHHPMPPMIFNDEVLIPGLNEMGVEIEDARDYCIDACQDVLIGGKSDFYPIFGGTYGIHLLKIFERVIPSLPEHNSFDSFYKTLLDELRSDVAITADETNRVDSMLPQISPTPVLSMTLEGCIKNGIDKTAGGTKYNFTGFIGGGLVNIVDSLAAIKKHVFDEKNVSAKTLTKALKANYEGYDELRLMLKNKSPKWGNADKIVDDYGVEIARIFGEEVAKQKNSRGGRFIPGLMTHHQVRLGKVVGATPDGRAQGEALAVSLSPSIGQMKKGPTCALSSAMTINHKILPVGTSVDLTLQNSFLQSEADLDKVITMTEVFLEGGGLEVQYNVMDPETLRAAQAQPEKYRDLVVRVWGFNAYFVTLQKEYQDELIARAETGAR</sequence>
<dbReference type="InterPro" id="IPR051215">
    <property type="entry name" value="GRE"/>
</dbReference>
<dbReference type="PROSITE" id="PS51149">
    <property type="entry name" value="GLY_RADICAL_2"/>
    <property type="match status" value="1"/>
</dbReference>
<reference evidence="6 7" key="1">
    <citation type="submission" date="2022-12" db="EMBL/GenBank/DDBJ databases">
        <title>Metagenome assembled genome from gulf of manar.</title>
        <authorList>
            <person name="Kohli P."/>
            <person name="Pk S."/>
            <person name="Venkata Ramana C."/>
            <person name="Sasikala C."/>
        </authorList>
    </citation>
    <scope>NUCLEOTIDE SEQUENCE [LARGE SCALE GENOMIC DNA]</scope>
    <source>
        <strain evidence="6">JB008</strain>
    </source>
</reference>
<evidence type="ECO:0000313" key="6">
    <source>
        <dbReference type="EMBL" id="MDC7228471.1"/>
    </source>
</evidence>
<feature type="modified residue" description="Glycine radical" evidence="3">
    <location>
        <position position="711"/>
    </location>
</feature>
<dbReference type="InterPro" id="IPR004184">
    <property type="entry name" value="PFL_dom"/>
</dbReference>
<evidence type="ECO:0000259" key="5">
    <source>
        <dbReference type="PROSITE" id="PS51554"/>
    </source>
</evidence>
<dbReference type="GO" id="GO:0005829">
    <property type="term" value="C:cytosol"/>
    <property type="evidence" value="ECO:0007669"/>
    <property type="project" value="TreeGrafter"/>
</dbReference>
<dbReference type="GO" id="GO:0016829">
    <property type="term" value="F:lyase activity"/>
    <property type="evidence" value="ECO:0007669"/>
    <property type="project" value="UniProtKB-KW"/>
</dbReference>
<dbReference type="Gene3D" id="3.20.70.20">
    <property type="match status" value="1"/>
</dbReference>
<evidence type="ECO:0000313" key="7">
    <source>
        <dbReference type="Proteomes" id="UP001221217"/>
    </source>
</evidence>
<dbReference type="PANTHER" id="PTHR43641">
    <property type="entry name" value="FORMATE ACETYLTRANSFERASE 3-RELATED"/>
    <property type="match status" value="1"/>
</dbReference>
<dbReference type="AlphaFoldDB" id="A0AAJ1ILT9"/>
<keyword evidence="2 6" id="KW-0456">Lyase</keyword>